<proteinExistence type="predicted"/>
<dbReference type="SUPFAM" id="SSF81383">
    <property type="entry name" value="F-box domain"/>
    <property type="match status" value="1"/>
</dbReference>
<accession>A0ABQ8V411</accession>
<dbReference type="InterPro" id="IPR001810">
    <property type="entry name" value="F-box_dom"/>
</dbReference>
<comment type="caution">
    <text evidence="2">The sequence shown here is derived from an EMBL/GenBank/DDBJ whole genome shotgun (WGS) entry which is preliminary data.</text>
</comment>
<evidence type="ECO:0000313" key="3">
    <source>
        <dbReference type="Proteomes" id="UP001150217"/>
    </source>
</evidence>
<protein>
    <recommendedName>
        <fullName evidence="1">F-box domain-containing protein</fullName>
    </recommendedName>
</protein>
<name>A0ABQ8V411_9AGAR</name>
<dbReference type="InterPro" id="IPR036047">
    <property type="entry name" value="F-box-like_dom_sf"/>
</dbReference>
<evidence type="ECO:0000259" key="1">
    <source>
        <dbReference type="Pfam" id="PF00646"/>
    </source>
</evidence>
<dbReference type="Pfam" id="PF00646">
    <property type="entry name" value="F-box"/>
    <property type="match status" value="1"/>
</dbReference>
<dbReference type="CDD" id="cd09917">
    <property type="entry name" value="F-box_SF"/>
    <property type="match status" value="1"/>
</dbReference>
<organism evidence="2 3">
    <name type="scientific">Lentinula lateritia</name>
    <dbReference type="NCBI Taxonomy" id="40482"/>
    <lineage>
        <taxon>Eukaryota</taxon>
        <taxon>Fungi</taxon>
        <taxon>Dikarya</taxon>
        <taxon>Basidiomycota</taxon>
        <taxon>Agaricomycotina</taxon>
        <taxon>Agaricomycetes</taxon>
        <taxon>Agaricomycetidae</taxon>
        <taxon>Agaricales</taxon>
        <taxon>Marasmiineae</taxon>
        <taxon>Omphalotaceae</taxon>
        <taxon>Lentinula</taxon>
    </lineage>
</organism>
<feature type="domain" description="F-box" evidence="1">
    <location>
        <begin position="8"/>
        <end position="40"/>
    </location>
</feature>
<sequence>MPNEESVCNLPCKLWWLIFKHMSPVDLAVFSRCSKMFHELGTCFKQEMYTVERALGKFLSDVEMGDYQDLQAETGLLVAGPGVLGFFNHNDDLRDYDTFCDLQQCGIVGTWYISHGFEFEPSGIQLCYFANDLARTLDVQRSQNHVLAISIDEDIRDYVHDNVVAVWTFKRGCGMVRLLATDGIPLKGLLSVHSS</sequence>
<gene>
    <name evidence="2" type="ORF">C8R41DRAFT_924184</name>
</gene>
<dbReference type="Proteomes" id="UP001150217">
    <property type="component" value="Unassembled WGS sequence"/>
</dbReference>
<keyword evidence="3" id="KW-1185">Reference proteome</keyword>
<dbReference type="EMBL" id="JANVFT010000081">
    <property type="protein sequence ID" value="KAJ4473219.1"/>
    <property type="molecule type" value="Genomic_DNA"/>
</dbReference>
<evidence type="ECO:0000313" key="2">
    <source>
        <dbReference type="EMBL" id="KAJ4473219.1"/>
    </source>
</evidence>
<reference evidence="2" key="1">
    <citation type="submission" date="2022-08" db="EMBL/GenBank/DDBJ databases">
        <title>A Global Phylogenomic Analysis of the Shiitake Genus Lentinula.</title>
        <authorList>
            <consortium name="DOE Joint Genome Institute"/>
            <person name="Sierra-Patev S."/>
            <person name="Min B."/>
            <person name="Naranjo-Ortiz M."/>
            <person name="Looney B."/>
            <person name="Konkel Z."/>
            <person name="Slot J.C."/>
            <person name="Sakamoto Y."/>
            <person name="Steenwyk J.L."/>
            <person name="Rokas A."/>
            <person name="Carro J."/>
            <person name="Camarero S."/>
            <person name="Ferreira P."/>
            <person name="Molpeceres G."/>
            <person name="Ruiz-Duenas F.J."/>
            <person name="Serrano A."/>
            <person name="Henrissat B."/>
            <person name="Drula E."/>
            <person name="Hughes K.W."/>
            <person name="Mata J.L."/>
            <person name="Ishikawa N.K."/>
            <person name="Vargas-Isla R."/>
            <person name="Ushijima S."/>
            <person name="Smith C.A."/>
            <person name="Ahrendt S."/>
            <person name="Andreopoulos W."/>
            <person name="He G."/>
            <person name="Labutti K."/>
            <person name="Lipzen A."/>
            <person name="Ng V."/>
            <person name="Riley R."/>
            <person name="Sandor L."/>
            <person name="Barry K."/>
            <person name="Martinez A.T."/>
            <person name="Xiao Y."/>
            <person name="Gibbons J.G."/>
            <person name="Terashima K."/>
            <person name="Grigoriev I.V."/>
            <person name="Hibbett D.S."/>
        </authorList>
    </citation>
    <scope>NUCLEOTIDE SEQUENCE</scope>
    <source>
        <strain evidence="2">RHP3577 ss4</strain>
    </source>
</reference>